<comment type="caution">
    <text evidence="1">The sequence shown here is derived from an EMBL/GenBank/DDBJ whole genome shotgun (WGS) entry which is preliminary data.</text>
</comment>
<dbReference type="Proteomes" id="UP000198917">
    <property type="component" value="Unassembled WGS sequence"/>
</dbReference>
<name>A0A7Z7BHJ8_9HYPH</name>
<reference evidence="1 2" key="1">
    <citation type="submission" date="2016-10" db="EMBL/GenBank/DDBJ databases">
        <authorList>
            <person name="Varghese N."/>
            <person name="Submissions S."/>
        </authorList>
    </citation>
    <scope>NUCLEOTIDE SEQUENCE [LARGE SCALE GENOMIC DNA]</scope>
    <source>
        <strain evidence="1 2">PDC82</strain>
    </source>
</reference>
<dbReference type="AlphaFoldDB" id="A0A7Z7BHJ8"/>
<sequence>MKQATWHIGSFAITSYGNGLAYAVVNETDGREFFLQGDDASTWRDQYDAADESSDETTLPAFLHQSMSDYVTA</sequence>
<accession>A0A7Z7BHJ8</accession>
<evidence type="ECO:0000313" key="2">
    <source>
        <dbReference type="Proteomes" id="UP000198917"/>
    </source>
</evidence>
<gene>
    <name evidence="1" type="ORF">SAMN05428983_0866</name>
</gene>
<protein>
    <submittedName>
        <fullName evidence="1">Uncharacterized protein</fullName>
    </submittedName>
</protein>
<dbReference type="RefSeq" id="WP_092731855.1">
    <property type="nucleotide sequence ID" value="NZ_FNEW01000001.1"/>
</dbReference>
<proteinExistence type="predicted"/>
<dbReference type="EMBL" id="FNEW01000001">
    <property type="protein sequence ID" value="SDJ25987.1"/>
    <property type="molecule type" value="Genomic_DNA"/>
</dbReference>
<organism evidence="1 2">
    <name type="scientific">Agrobacterium fabrum</name>
    <dbReference type="NCBI Taxonomy" id="1176649"/>
    <lineage>
        <taxon>Bacteria</taxon>
        <taxon>Pseudomonadati</taxon>
        <taxon>Pseudomonadota</taxon>
        <taxon>Alphaproteobacteria</taxon>
        <taxon>Hyphomicrobiales</taxon>
        <taxon>Rhizobiaceae</taxon>
        <taxon>Rhizobium/Agrobacterium group</taxon>
        <taxon>Agrobacterium</taxon>
        <taxon>Agrobacterium tumefaciens complex</taxon>
    </lineage>
</organism>
<evidence type="ECO:0000313" key="1">
    <source>
        <dbReference type="EMBL" id="SDJ25987.1"/>
    </source>
</evidence>